<dbReference type="SUPFAM" id="SSF48613">
    <property type="entry name" value="Heme oxygenase-like"/>
    <property type="match status" value="1"/>
</dbReference>
<sequence length="208" mass="22174">MSLPVEPRRAGPVSPLLGALRDGTRQHHVALEQQLDLPGRIRTRADLGAVLVAMLAAWAPLERALAAADWSGLPLDARLGEAADLLRADLAVLGVEPEPSVGEHGVPFDTTARAVGGRYVLLGSALGGSVLAPAVERRLDLAEGEATRFFRRAGRRPGRDWRDFRLALARRDWSSTELAEATAAGRDTFDFVGRTAAPLLGPRPGRAA</sequence>
<accession>A0A1A8ZNL9</accession>
<dbReference type="Gene3D" id="1.20.910.10">
    <property type="entry name" value="Heme oxygenase-like"/>
    <property type="match status" value="1"/>
</dbReference>
<dbReference type="AlphaFoldDB" id="A0A1A8ZNL9"/>
<dbReference type="EMBL" id="LT594323">
    <property type="protein sequence ID" value="SBT45695.1"/>
    <property type="molecule type" value="Genomic_DNA"/>
</dbReference>
<dbReference type="RefSeq" id="WP_091664674.1">
    <property type="nucleotide sequence ID" value="NZ_LT594323.1"/>
</dbReference>
<evidence type="ECO:0000313" key="1">
    <source>
        <dbReference type="EMBL" id="SBT45695.1"/>
    </source>
</evidence>
<dbReference type="CDD" id="cd19166">
    <property type="entry name" value="HemeO-bac"/>
    <property type="match status" value="1"/>
</dbReference>
<dbReference type="InterPro" id="IPR016084">
    <property type="entry name" value="Haem_Oase-like_multi-hlx"/>
</dbReference>
<dbReference type="PATRIC" id="fig|261654.4.peg.3164"/>
<proteinExistence type="predicted"/>
<evidence type="ECO:0000313" key="2">
    <source>
        <dbReference type="Proteomes" id="UP000199385"/>
    </source>
</evidence>
<dbReference type="OrthoDB" id="9149607at2"/>
<organism evidence="1 2">
    <name type="scientific">Micromonospora auratinigra</name>
    <dbReference type="NCBI Taxonomy" id="261654"/>
    <lineage>
        <taxon>Bacteria</taxon>
        <taxon>Bacillati</taxon>
        <taxon>Actinomycetota</taxon>
        <taxon>Actinomycetes</taxon>
        <taxon>Micromonosporales</taxon>
        <taxon>Micromonosporaceae</taxon>
        <taxon>Micromonospora</taxon>
    </lineage>
</organism>
<dbReference type="Proteomes" id="UP000199385">
    <property type="component" value="Chromosome I"/>
</dbReference>
<gene>
    <name evidence="1" type="ORF">GA0070611_3112</name>
</gene>
<reference evidence="2" key="1">
    <citation type="submission" date="2016-06" db="EMBL/GenBank/DDBJ databases">
        <authorList>
            <person name="Varghese N."/>
            <person name="Submissions Spin"/>
        </authorList>
    </citation>
    <scope>NUCLEOTIDE SEQUENCE [LARGE SCALE GENOMIC DNA]</scope>
    <source>
        <strain evidence="2">DSM 44815</strain>
    </source>
</reference>
<keyword evidence="2" id="KW-1185">Reference proteome</keyword>
<dbReference type="STRING" id="261654.GA0070611_3112"/>
<name>A0A1A8ZNL9_9ACTN</name>
<protein>
    <submittedName>
        <fullName evidence="1">Heme oxygenase</fullName>
    </submittedName>
</protein>